<dbReference type="STRING" id="1121421.SAMN02745123_02165"/>
<dbReference type="OrthoDB" id="9771846at2"/>
<organism evidence="3 4">
    <name type="scientific">Desulforamulus aeronauticus DSM 10349</name>
    <dbReference type="NCBI Taxonomy" id="1121421"/>
    <lineage>
        <taxon>Bacteria</taxon>
        <taxon>Bacillati</taxon>
        <taxon>Bacillota</taxon>
        <taxon>Clostridia</taxon>
        <taxon>Eubacteriales</taxon>
        <taxon>Peptococcaceae</taxon>
        <taxon>Desulforamulus</taxon>
    </lineage>
</organism>
<sequence length="356" mass="39908">MIEQKDPDVSLIIVTYNAEEFIADCLLSVKEQSYSSLEILIVDNNSQDKTTEIIETYFPFVKLIKSHINLGFTGGVQLGFENSKGKYIALLNPDTRAEKKWLENLVSAMDIDAYCGICASLMLKWGTQLVDTAGDGCTRAGKGYKLGHNELASNHQETREIFAACGGAALYRRKMLDEIGFFDPDFFLLHEDTDLSFRAQLAGWKCSYISAAVVEHRVSASIGYKTSLAVYHSVKNSDIVWLKNMPGLLLCGTIFEKIASDIASLIYLGIIHRKMIDVLKAKIYVVKNIFKILDKRRKIQRGKKVSNKQIYQLLTPFLSVNYLKKIWKEKNNELKNFSQSGGGSNKASDIGNNTNS</sequence>
<dbReference type="SUPFAM" id="SSF53448">
    <property type="entry name" value="Nucleotide-diphospho-sugar transferases"/>
    <property type="match status" value="1"/>
</dbReference>
<dbReference type="PANTHER" id="PTHR43179:SF11">
    <property type="entry name" value="GLYCOSYL TRANSFERASE"/>
    <property type="match status" value="1"/>
</dbReference>
<keyword evidence="4" id="KW-1185">Reference proteome</keyword>
<accession>A0A1M6T4D3</accession>
<evidence type="ECO:0000259" key="2">
    <source>
        <dbReference type="Pfam" id="PF00535"/>
    </source>
</evidence>
<gene>
    <name evidence="3" type="ORF">SAMN02745123_02165</name>
</gene>
<dbReference type="AlphaFoldDB" id="A0A1M6T4D3"/>
<dbReference type="InterPro" id="IPR029044">
    <property type="entry name" value="Nucleotide-diphossugar_trans"/>
</dbReference>
<evidence type="ECO:0000313" key="4">
    <source>
        <dbReference type="Proteomes" id="UP000183997"/>
    </source>
</evidence>
<name>A0A1M6T4D3_9FIRM</name>
<reference evidence="4" key="1">
    <citation type="submission" date="2016-11" db="EMBL/GenBank/DDBJ databases">
        <authorList>
            <person name="Varghese N."/>
            <person name="Submissions S."/>
        </authorList>
    </citation>
    <scope>NUCLEOTIDE SEQUENCE [LARGE SCALE GENOMIC DNA]</scope>
    <source>
        <strain evidence="4">DSM 10349</strain>
    </source>
</reference>
<proteinExistence type="predicted"/>
<dbReference type="Gene3D" id="3.90.550.10">
    <property type="entry name" value="Spore Coat Polysaccharide Biosynthesis Protein SpsA, Chain A"/>
    <property type="match status" value="1"/>
</dbReference>
<dbReference type="EMBL" id="FRAR01000015">
    <property type="protein sequence ID" value="SHK51770.1"/>
    <property type="molecule type" value="Genomic_DNA"/>
</dbReference>
<dbReference type="InterPro" id="IPR001173">
    <property type="entry name" value="Glyco_trans_2-like"/>
</dbReference>
<feature type="domain" description="Glycosyltransferase 2-like" evidence="2">
    <location>
        <begin position="10"/>
        <end position="180"/>
    </location>
</feature>
<dbReference type="Pfam" id="PF00535">
    <property type="entry name" value="Glycos_transf_2"/>
    <property type="match status" value="1"/>
</dbReference>
<feature type="region of interest" description="Disordered" evidence="1">
    <location>
        <begin position="337"/>
        <end position="356"/>
    </location>
</feature>
<dbReference type="PANTHER" id="PTHR43179">
    <property type="entry name" value="RHAMNOSYLTRANSFERASE WBBL"/>
    <property type="match status" value="1"/>
</dbReference>
<dbReference type="CDD" id="cd04186">
    <property type="entry name" value="GT_2_like_c"/>
    <property type="match status" value="1"/>
</dbReference>
<dbReference type="Proteomes" id="UP000183997">
    <property type="component" value="Unassembled WGS sequence"/>
</dbReference>
<dbReference type="RefSeq" id="WP_072914125.1">
    <property type="nucleotide sequence ID" value="NZ_FRAR01000015.1"/>
</dbReference>
<protein>
    <recommendedName>
        <fullName evidence="2">Glycosyltransferase 2-like domain-containing protein</fullName>
    </recommendedName>
</protein>
<evidence type="ECO:0000256" key="1">
    <source>
        <dbReference type="SAM" id="MobiDB-lite"/>
    </source>
</evidence>
<evidence type="ECO:0000313" key="3">
    <source>
        <dbReference type="EMBL" id="SHK51770.1"/>
    </source>
</evidence>